<dbReference type="PANTHER" id="PTHR30204:SF69">
    <property type="entry name" value="MERR-FAMILY TRANSCRIPTIONAL REGULATOR"/>
    <property type="match status" value="1"/>
</dbReference>
<evidence type="ECO:0000256" key="4">
    <source>
        <dbReference type="ARBA" id="ARBA00023163"/>
    </source>
</evidence>
<dbReference type="Gene3D" id="1.10.1660.10">
    <property type="match status" value="1"/>
</dbReference>
<dbReference type="EMBL" id="VFOW01000001">
    <property type="protein sequence ID" value="TQL79004.1"/>
    <property type="molecule type" value="Genomic_DNA"/>
</dbReference>
<evidence type="ECO:0000259" key="5">
    <source>
        <dbReference type="PROSITE" id="PS50937"/>
    </source>
</evidence>
<dbReference type="GO" id="GO:0003677">
    <property type="term" value="F:DNA binding"/>
    <property type="evidence" value="ECO:0007669"/>
    <property type="project" value="UniProtKB-KW"/>
</dbReference>
<reference evidence="6 7" key="1">
    <citation type="submission" date="2019-06" db="EMBL/GenBank/DDBJ databases">
        <title>Sequencing the genomes of 1000 actinobacteria strains.</title>
        <authorList>
            <person name="Klenk H.-P."/>
        </authorList>
    </citation>
    <scope>NUCLEOTIDE SEQUENCE [LARGE SCALE GENOMIC DNA]</scope>
    <source>
        <strain evidence="6 7">DSM 45928</strain>
    </source>
</reference>
<dbReference type="Proteomes" id="UP000317043">
    <property type="component" value="Unassembled WGS sequence"/>
</dbReference>
<keyword evidence="4" id="KW-0804">Transcription</keyword>
<dbReference type="PRINTS" id="PR00040">
    <property type="entry name" value="HTHMERR"/>
</dbReference>
<dbReference type="Pfam" id="PF13411">
    <property type="entry name" value="MerR_1"/>
    <property type="match status" value="1"/>
</dbReference>
<keyword evidence="1" id="KW-0678">Repressor</keyword>
<evidence type="ECO:0000313" key="7">
    <source>
        <dbReference type="Proteomes" id="UP000317043"/>
    </source>
</evidence>
<gene>
    <name evidence="6" type="ORF">FB566_4603</name>
</gene>
<dbReference type="AlphaFoldDB" id="A0A543B2F3"/>
<dbReference type="InterPro" id="IPR000551">
    <property type="entry name" value="MerR-type_HTH_dom"/>
</dbReference>
<name>A0A543B2F3_9ACTN</name>
<keyword evidence="2" id="KW-0805">Transcription regulation</keyword>
<sequence length="123" mass="13965">MRTIGEIAAELGIDAHVLRHWEKVGALSVRRDSHGHRVYEDEDVERVRTVAKLRRIGLSLPEIIAAMAPSKADAQAVVRRKIGQLEAERARTDQAITFLQHTVDCRHRYLDECPECADFARKP</sequence>
<dbReference type="CDD" id="cd00592">
    <property type="entry name" value="HTH_MerR-like"/>
    <property type="match status" value="1"/>
</dbReference>
<organism evidence="6 7">
    <name type="scientific">Stackebrandtia endophytica</name>
    <dbReference type="NCBI Taxonomy" id="1496996"/>
    <lineage>
        <taxon>Bacteria</taxon>
        <taxon>Bacillati</taxon>
        <taxon>Actinomycetota</taxon>
        <taxon>Actinomycetes</taxon>
        <taxon>Glycomycetales</taxon>
        <taxon>Glycomycetaceae</taxon>
        <taxon>Stackebrandtia</taxon>
    </lineage>
</organism>
<dbReference type="PROSITE" id="PS50937">
    <property type="entry name" value="HTH_MERR_2"/>
    <property type="match status" value="1"/>
</dbReference>
<dbReference type="RefSeq" id="WP_211347828.1">
    <property type="nucleotide sequence ID" value="NZ_JBHTGS010000002.1"/>
</dbReference>
<dbReference type="SMART" id="SM00422">
    <property type="entry name" value="HTH_MERR"/>
    <property type="match status" value="1"/>
</dbReference>
<protein>
    <submittedName>
        <fullName evidence="6">DNA-binding transcriptional MerR regulator</fullName>
    </submittedName>
</protein>
<dbReference type="InterPro" id="IPR047057">
    <property type="entry name" value="MerR_fam"/>
</dbReference>
<evidence type="ECO:0000256" key="3">
    <source>
        <dbReference type="ARBA" id="ARBA00023125"/>
    </source>
</evidence>
<evidence type="ECO:0000256" key="2">
    <source>
        <dbReference type="ARBA" id="ARBA00023015"/>
    </source>
</evidence>
<dbReference type="InParanoid" id="A0A543B2F3"/>
<accession>A0A543B2F3</accession>
<dbReference type="SUPFAM" id="SSF46955">
    <property type="entry name" value="Putative DNA-binding domain"/>
    <property type="match status" value="1"/>
</dbReference>
<keyword evidence="3 6" id="KW-0238">DNA-binding</keyword>
<dbReference type="PANTHER" id="PTHR30204">
    <property type="entry name" value="REDOX-CYCLING DRUG-SENSING TRANSCRIPTIONAL ACTIVATOR SOXR"/>
    <property type="match status" value="1"/>
</dbReference>
<proteinExistence type="predicted"/>
<evidence type="ECO:0000313" key="6">
    <source>
        <dbReference type="EMBL" id="TQL79004.1"/>
    </source>
</evidence>
<dbReference type="GO" id="GO:0003700">
    <property type="term" value="F:DNA-binding transcription factor activity"/>
    <property type="evidence" value="ECO:0007669"/>
    <property type="project" value="InterPro"/>
</dbReference>
<comment type="caution">
    <text evidence="6">The sequence shown here is derived from an EMBL/GenBank/DDBJ whole genome shotgun (WGS) entry which is preliminary data.</text>
</comment>
<dbReference type="InterPro" id="IPR009061">
    <property type="entry name" value="DNA-bd_dom_put_sf"/>
</dbReference>
<feature type="domain" description="HTH merR-type" evidence="5">
    <location>
        <begin position="1"/>
        <end position="69"/>
    </location>
</feature>
<keyword evidence="7" id="KW-1185">Reference proteome</keyword>
<evidence type="ECO:0000256" key="1">
    <source>
        <dbReference type="ARBA" id="ARBA00022491"/>
    </source>
</evidence>